<sequence>MNELHYLELHELSLLIRSGKLSPVEVTEAQLARIEALDGRLHSYAQVTAERALEQAREAERELARGHCRSPLHGIPLAFKDLLHTAGVVTAAGMPLRRDFIPREDATVVARLREAGSVMLGKLQMTEGAFAIHHPDIVAPNNPWHAGHWAGASSSGCGVATAAGLCYASLGSDTGGSIRFPCAANGLTGLKPTWGRVSRHGSFELAASLDHIGPITRSARDALFLLSSIAGHDPADPTSLPSVCLQVDSLEGSFQGLRVGVDEQWISDGVDPLIQQALSQVLGIIQAGGGKLHRVRMPDTRAVSANWESHCGVQTALAHASTYPRRAAEYGPALSRLIDGGRALSGMDYQRILLDGQRFHGELEALLKDIDLLLAPVQPYAAPSHEQLANLAQDPEANRRLIQFTAPFNVSGHPCLSLPCGFTAEGLPIGCQFIAGKGAEALLCRAGMALQSVTDWHKVRPTGF</sequence>
<dbReference type="Pfam" id="PF01425">
    <property type="entry name" value="Amidase"/>
    <property type="match status" value="1"/>
</dbReference>
<organism evidence="2 3">
    <name type="scientific">Pseudomonas panipatensis</name>
    <dbReference type="NCBI Taxonomy" id="428992"/>
    <lineage>
        <taxon>Bacteria</taxon>
        <taxon>Pseudomonadati</taxon>
        <taxon>Pseudomonadota</taxon>
        <taxon>Gammaproteobacteria</taxon>
        <taxon>Pseudomonadales</taxon>
        <taxon>Pseudomonadaceae</taxon>
        <taxon>Pseudomonas</taxon>
    </lineage>
</organism>
<dbReference type="AlphaFoldDB" id="A0A1G8I464"/>
<evidence type="ECO:0000259" key="1">
    <source>
        <dbReference type="Pfam" id="PF01425"/>
    </source>
</evidence>
<gene>
    <name evidence="2" type="ORF">SAMN05216272_10612</name>
</gene>
<dbReference type="InterPro" id="IPR020556">
    <property type="entry name" value="Amidase_CS"/>
</dbReference>
<name>A0A1G8I464_9PSED</name>
<dbReference type="PANTHER" id="PTHR11895:SF176">
    <property type="entry name" value="AMIDASE AMID-RELATED"/>
    <property type="match status" value="1"/>
</dbReference>
<feature type="domain" description="Amidase" evidence="1">
    <location>
        <begin position="25"/>
        <end position="444"/>
    </location>
</feature>
<dbReference type="GO" id="GO:0003824">
    <property type="term" value="F:catalytic activity"/>
    <property type="evidence" value="ECO:0007669"/>
    <property type="project" value="InterPro"/>
</dbReference>
<protein>
    <submittedName>
        <fullName evidence="2">Amidase</fullName>
    </submittedName>
</protein>
<dbReference type="Proteomes" id="UP000199636">
    <property type="component" value="Unassembled WGS sequence"/>
</dbReference>
<dbReference type="InterPro" id="IPR000120">
    <property type="entry name" value="Amidase"/>
</dbReference>
<dbReference type="PROSITE" id="PS00571">
    <property type="entry name" value="AMIDASES"/>
    <property type="match status" value="1"/>
</dbReference>
<dbReference type="OrthoDB" id="9811471at2"/>
<dbReference type="EMBL" id="FNDS01000006">
    <property type="protein sequence ID" value="SDI13541.1"/>
    <property type="molecule type" value="Genomic_DNA"/>
</dbReference>
<dbReference type="SUPFAM" id="SSF75304">
    <property type="entry name" value="Amidase signature (AS) enzymes"/>
    <property type="match status" value="1"/>
</dbReference>
<proteinExistence type="predicted"/>
<dbReference type="InterPro" id="IPR023631">
    <property type="entry name" value="Amidase_dom"/>
</dbReference>
<evidence type="ECO:0000313" key="3">
    <source>
        <dbReference type="Proteomes" id="UP000199636"/>
    </source>
</evidence>
<keyword evidence="3" id="KW-1185">Reference proteome</keyword>
<dbReference type="PANTHER" id="PTHR11895">
    <property type="entry name" value="TRANSAMIDASE"/>
    <property type="match status" value="1"/>
</dbReference>
<dbReference type="RefSeq" id="WP_090263403.1">
    <property type="nucleotide sequence ID" value="NZ_FNDS01000006.1"/>
</dbReference>
<accession>A0A1G8I464</accession>
<dbReference type="Gene3D" id="3.90.1300.10">
    <property type="entry name" value="Amidase signature (AS) domain"/>
    <property type="match status" value="1"/>
</dbReference>
<dbReference type="InterPro" id="IPR036928">
    <property type="entry name" value="AS_sf"/>
</dbReference>
<dbReference type="STRING" id="428992.SAMN05216272_10612"/>
<reference evidence="3" key="1">
    <citation type="submission" date="2016-10" db="EMBL/GenBank/DDBJ databases">
        <authorList>
            <person name="Varghese N."/>
            <person name="Submissions S."/>
        </authorList>
    </citation>
    <scope>NUCLEOTIDE SEQUENCE [LARGE SCALE GENOMIC DNA]</scope>
    <source>
        <strain evidence="3">CCM 7469</strain>
    </source>
</reference>
<evidence type="ECO:0000313" key="2">
    <source>
        <dbReference type="EMBL" id="SDI13541.1"/>
    </source>
</evidence>